<keyword evidence="3" id="KW-0411">Iron-sulfur</keyword>
<dbReference type="RefSeq" id="WP_161261522.1">
    <property type="nucleotide sequence ID" value="NZ_JAFBDC010000004.1"/>
</dbReference>
<accession>A0A845LET4</accession>
<keyword evidence="2" id="KW-0408">Iron</keyword>
<evidence type="ECO:0000256" key="1">
    <source>
        <dbReference type="ARBA" id="ARBA00022723"/>
    </source>
</evidence>
<name>A0A845LET4_HELGE</name>
<evidence type="ECO:0000259" key="4">
    <source>
        <dbReference type="PROSITE" id="PS51379"/>
    </source>
</evidence>
<evidence type="ECO:0000313" key="5">
    <source>
        <dbReference type="EMBL" id="MZP42955.1"/>
    </source>
</evidence>
<reference evidence="5 6" key="1">
    <citation type="submission" date="2020-01" db="EMBL/GenBank/DDBJ databases">
        <title>Whole genome sequence of Heliobacterium gestii DSM 11169.</title>
        <authorList>
            <person name="Kyndt J.A."/>
            <person name="Meyer T.E."/>
        </authorList>
    </citation>
    <scope>NUCLEOTIDE SEQUENCE [LARGE SCALE GENOMIC DNA]</scope>
    <source>
        <strain evidence="5 6">DSM 11169</strain>
    </source>
</reference>
<proteinExistence type="predicted"/>
<dbReference type="SUPFAM" id="SSF52540">
    <property type="entry name" value="P-loop containing nucleoside triphosphate hydrolases"/>
    <property type="match status" value="1"/>
</dbReference>
<keyword evidence="6" id="KW-1185">Reference proteome</keyword>
<evidence type="ECO:0000256" key="3">
    <source>
        <dbReference type="ARBA" id="ARBA00023014"/>
    </source>
</evidence>
<dbReference type="PROSITE" id="PS51379">
    <property type="entry name" value="4FE4S_FER_2"/>
    <property type="match status" value="2"/>
</dbReference>
<comment type="caution">
    <text evidence="5">The sequence shown here is derived from an EMBL/GenBank/DDBJ whole genome shotgun (WGS) entry which is preliminary data.</text>
</comment>
<dbReference type="PROSITE" id="PS00198">
    <property type="entry name" value="4FE4S_FER_1"/>
    <property type="match status" value="1"/>
</dbReference>
<dbReference type="SUPFAM" id="SSF54862">
    <property type="entry name" value="4Fe-4S ferredoxins"/>
    <property type="match status" value="1"/>
</dbReference>
<organism evidence="5 6">
    <name type="scientific">Heliomicrobium gestii</name>
    <name type="common">Heliobacterium gestii</name>
    <dbReference type="NCBI Taxonomy" id="2699"/>
    <lineage>
        <taxon>Bacteria</taxon>
        <taxon>Bacillati</taxon>
        <taxon>Bacillota</taxon>
        <taxon>Clostridia</taxon>
        <taxon>Eubacteriales</taxon>
        <taxon>Heliobacteriaceae</taxon>
        <taxon>Heliomicrobium</taxon>
    </lineage>
</organism>
<dbReference type="Gene3D" id="3.40.50.300">
    <property type="entry name" value="P-loop containing nucleotide triphosphate hydrolases"/>
    <property type="match status" value="1"/>
</dbReference>
<dbReference type="Pfam" id="PF00037">
    <property type="entry name" value="Fer4"/>
    <property type="match status" value="1"/>
</dbReference>
<dbReference type="InterPro" id="IPR002586">
    <property type="entry name" value="CobQ/CobB/MinD/ParA_Nub-bd_dom"/>
</dbReference>
<dbReference type="PANTHER" id="PTHR43534:SF1">
    <property type="entry name" value="4FE-4S CLUSTER CONTAINING PARA FAMILY ATPASE PROTEIN"/>
    <property type="match status" value="1"/>
</dbReference>
<dbReference type="Pfam" id="PF01656">
    <property type="entry name" value="CbiA"/>
    <property type="match status" value="1"/>
</dbReference>
<evidence type="ECO:0000313" key="6">
    <source>
        <dbReference type="Proteomes" id="UP000471031"/>
    </source>
</evidence>
<dbReference type="AlphaFoldDB" id="A0A845LET4"/>
<sequence>MKQIAVLSGKGGTGKTSLVAAFAALAEGALFADCDVDAADLHLLLRPEIEAREPFESGRTLRWNKAACLFCGRCIKVCRFAALTVDPSGPAIALAPFACEGCGCCVDVCPGEALTLTPKQAGELYVSTTRFGPFVHARLGVAEEASGQLVTKVRRRAQAIAEEQGRAFVLIDGCPGTGCPVIASITGTDLVVLVTEPTVSGLHDLRRVVEVVRHFRRPCGVVINKADLNGDMTARIKAYCRDEALPFFGEIPFDTQMVVAQLAGCAIVETSPSAAGDAIRRIWSDIAQRVTEDAPATDVQRGN</sequence>
<dbReference type="Gene3D" id="3.30.70.20">
    <property type="match status" value="1"/>
</dbReference>
<feature type="domain" description="4Fe-4S ferredoxin-type" evidence="4">
    <location>
        <begin position="59"/>
        <end position="88"/>
    </location>
</feature>
<keyword evidence="1" id="KW-0479">Metal-binding</keyword>
<dbReference type="InterPro" id="IPR017896">
    <property type="entry name" value="4Fe4S_Fe-S-bd"/>
</dbReference>
<feature type="domain" description="4Fe-4S ferredoxin-type" evidence="4">
    <location>
        <begin position="90"/>
        <end position="119"/>
    </location>
</feature>
<gene>
    <name evidence="5" type="ORF">GTO89_07900</name>
</gene>
<dbReference type="EMBL" id="WXEX01000005">
    <property type="protein sequence ID" value="MZP42955.1"/>
    <property type="molecule type" value="Genomic_DNA"/>
</dbReference>
<dbReference type="GO" id="GO:0046872">
    <property type="term" value="F:metal ion binding"/>
    <property type="evidence" value="ECO:0007669"/>
    <property type="project" value="UniProtKB-KW"/>
</dbReference>
<dbReference type="InterPro" id="IPR017900">
    <property type="entry name" value="4Fe4S_Fe_S_CS"/>
</dbReference>
<protein>
    <submittedName>
        <fullName evidence="5">(4Fe-4S)-binding protein</fullName>
    </submittedName>
</protein>
<dbReference type="InterPro" id="IPR027417">
    <property type="entry name" value="P-loop_NTPase"/>
</dbReference>
<dbReference type="Proteomes" id="UP000471031">
    <property type="component" value="Unassembled WGS sequence"/>
</dbReference>
<evidence type="ECO:0000256" key="2">
    <source>
        <dbReference type="ARBA" id="ARBA00023004"/>
    </source>
</evidence>
<dbReference type="GO" id="GO:0051536">
    <property type="term" value="F:iron-sulfur cluster binding"/>
    <property type="evidence" value="ECO:0007669"/>
    <property type="project" value="UniProtKB-KW"/>
</dbReference>
<dbReference type="PANTHER" id="PTHR43534">
    <property type="entry name" value="MIND SUPERFAMILY P-LOOP ATPASE CONTAINING AN INSERTED FERREDOXIN DOMAIN"/>
    <property type="match status" value="1"/>
</dbReference>
<dbReference type="OrthoDB" id="9778602at2"/>
<dbReference type="CDD" id="cd03110">
    <property type="entry name" value="SIMIBI_bact_arch"/>
    <property type="match status" value="1"/>
</dbReference>